<feature type="domain" description="GST N-terminal" evidence="5">
    <location>
        <begin position="1"/>
        <end position="82"/>
    </location>
</feature>
<dbReference type="InterPro" id="IPR036249">
    <property type="entry name" value="Thioredoxin-like_sf"/>
</dbReference>
<evidence type="ECO:0000256" key="3">
    <source>
        <dbReference type="ARBA" id="ARBA00047960"/>
    </source>
</evidence>
<dbReference type="SFLD" id="SFLDG00358">
    <property type="entry name" value="Main_(cytGST)"/>
    <property type="match status" value="1"/>
</dbReference>
<dbReference type="Proteomes" id="UP001383192">
    <property type="component" value="Unassembled WGS sequence"/>
</dbReference>
<comment type="catalytic activity">
    <reaction evidence="3">
        <text>RX + glutathione = an S-substituted glutathione + a halide anion + H(+)</text>
        <dbReference type="Rhea" id="RHEA:16437"/>
        <dbReference type="ChEBI" id="CHEBI:15378"/>
        <dbReference type="ChEBI" id="CHEBI:16042"/>
        <dbReference type="ChEBI" id="CHEBI:17792"/>
        <dbReference type="ChEBI" id="CHEBI:57925"/>
        <dbReference type="ChEBI" id="CHEBI:90779"/>
        <dbReference type="EC" id="2.5.1.18"/>
    </reaction>
</comment>
<dbReference type="InterPro" id="IPR010987">
    <property type="entry name" value="Glutathione-S-Trfase_C-like"/>
</dbReference>
<evidence type="ECO:0000313" key="7">
    <source>
        <dbReference type="EMBL" id="KAK7044189.1"/>
    </source>
</evidence>
<evidence type="ECO:0000259" key="6">
    <source>
        <dbReference type="PROSITE" id="PS50405"/>
    </source>
</evidence>
<dbReference type="GO" id="GO:0043295">
    <property type="term" value="F:glutathione binding"/>
    <property type="evidence" value="ECO:0007669"/>
    <property type="project" value="TreeGrafter"/>
</dbReference>
<dbReference type="InterPro" id="IPR036282">
    <property type="entry name" value="Glutathione-S-Trfase_C_sf"/>
</dbReference>
<dbReference type="InterPro" id="IPR040079">
    <property type="entry name" value="Glutathione_S-Trfase"/>
</dbReference>
<dbReference type="PROSITE" id="PS50404">
    <property type="entry name" value="GST_NTER"/>
    <property type="match status" value="1"/>
</dbReference>
<dbReference type="Gene3D" id="1.20.1050.10">
    <property type="match status" value="1"/>
</dbReference>
<accession>A0AAW0CY11</accession>
<dbReference type="EC" id="2.5.1.18" evidence="1"/>
<evidence type="ECO:0000256" key="4">
    <source>
        <dbReference type="RuleBase" id="RU003494"/>
    </source>
</evidence>
<sequence>MVLKFYGHPNTTCSRRVATILYEMRIPYEFYFVDIAKGEQKTPEHLEKHPFGLVPFIDDDGFILYESRAICRYLAIKYANQGPKLIPDASDLKATALFEQAASSEIYNFDFFSFKAVYENVLKKLHGHAPDTKAFNEAIETLDAKLKAYDAILGKQKYLAGDDLTVIDLFHLPNGALLSDAGSNIMSQRLNVTRWWNDISSRPSWTAVAQGIPPEPTF</sequence>
<organism evidence="7 8">
    <name type="scientific">Paramarasmius palmivorus</name>
    <dbReference type="NCBI Taxonomy" id="297713"/>
    <lineage>
        <taxon>Eukaryota</taxon>
        <taxon>Fungi</taxon>
        <taxon>Dikarya</taxon>
        <taxon>Basidiomycota</taxon>
        <taxon>Agaricomycotina</taxon>
        <taxon>Agaricomycetes</taxon>
        <taxon>Agaricomycetidae</taxon>
        <taxon>Agaricales</taxon>
        <taxon>Marasmiineae</taxon>
        <taxon>Marasmiaceae</taxon>
        <taxon>Paramarasmius</taxon>
    </lineage>
</organism>
<dbReference type="SUPFAM" id="SSF47616">
    <property type="entry name" value="GST C-terminal domain-like"/>
    <property type="match status" value="1"/>
</dbReference>
<dbReference type="Gene3D" id="3.40.30.10">
    <property type="entry name" value="Glutaredoxin"/>
    <property type="match status" value="1"/>
</dbReference>
<dbReference type="AlphaFoldDB" id="A0AAW0CY11"/>
<keyword evidence="2" id="KW-0808">Transferase</keyword>
<comment type="similarity">
    <text evidence="4">Belongs to the GST superfamily.</text>
</comment>
<gene>
    <name evidence="7" type="ORF">VNI00_007909</name>
</gene>
<dbReference type="InterPro" id="IPR004045">
    <property type="entry name" value="Glutathione_S-Trfase_N"/>
</dbReference>
<dbReference type="GO" id="GO:0004364">
    <property type="term" value="F:glutathione transferase activity"/>
    <property type="evidence" value="ECO:0007669"/>
    <property type="project" value="UniProtKB-EC"/>
</dbReference>
<dbReference type="InterPro" id="IPR004046">
    <property type="entry name" value="GST_C"/>
</dbReference>
<protein>
    <recommendedName>
        <fullName evidence="1">glutathione transferase</fullName>
        <ecNumber evidence="1">2.5.1.18</ecNumber>
    </recommendedName>
</protein>
<reference evidence="7 8" key="1">
    <citation type="submission" date="2024-01" db="EMBL/GenBank/DDBJ databases">
        <title>A draft genome for a cacao thread blight-causing isolate of Paramarasmius palmivorus.</title>
        <authorList>
            <person name="Baruah I.K."/>
            <person name="Bukari Y."/>
            <person name="Amoako-Attah I."/>
            <person name="Meinhardt L.W."/>
            <person name="Bailey B.A."/>
            <person name="Cohen S.P."/>
        </authorList>
    </citation>
    <scope>NUCLEOTIDE SEQUENCE [LARGE SCALE GENOMIC DNA]</scope>
    <source>
        <strain evidence="7 8">GH-12</strain>
    </source>
</reference>
<evidence type="ECO:0000256" key="1">
    <source>
        <dbReference type="ARBA" id="ARBA00012452"/>
    </source>
</evidence>
<comment type="caution">
    <text evidence="7">The sequence shown here is derived from an EMBL/GenBank/DDBJ whole genome shotgun (WGS) entry which is preliminary data.</text>
</comment>
<feature type="domain" description="GST C-terminal" evidence="6">
    <location>
        <begin position="91"/>
        <end position="218"/>
    </location>
</feature>
<dbReference type="PANTHER" id="PTHR43900">
    <property type="entry name" value="GLUTATHIONE S-TRANSFERASE RHO"/>
    <property type="match status" value="1"/>
</dbReference>
<proteinExistence type="inferred from homology"/>
<name>A0AAW0CY11_9AGAR</name>
<dbReference type="Pfam" id="PF00043">
    <property type="entry name" value="GST_C"/>
    <property type="match status" value="1"/>
</dbReference>
<dbReference type="CDD" id="cd03053">
    <property type="entry name" value="GST_N_Phi"/>
    <property type="match status" value="1"/>
</dbReference>
<dbReference type="EMBL" id="JAYKXP010000026">
    <property type="protein sequence ID" value="KAK7044189.1"/>
    <property type="molecule type" value="Genomic_DNA"/>
</dbReference>
<dbReference type="GO" id="GO:0006749">
    <property type="term" value="P:glutathione metabolic process"/>
    <property type="evidence" value="ECO:0007669"/>
    <property type="project" value="TreeGrafter"/>
</dbReference>
<dbReference type="FunFam" id="3.40.30.10:FF:000039">
    <property type="entry name" value="Glutathione S-transferase domain"/>
    <property type="match status" value="1"/>
</dbReference>
<dbReference type="PANTHER" id="PTHR43900:SF3">
    <property type="entry name" value="GLUTATHIONE S-TRANSFERASE RHO"/>
    <property type="match status" value="1"/>
</dbReference>
<evidence type="ECO:0000259" key="5">
    <source>
        <dbReference type="PROSITE" id="PS50404"/>
    </source>
</evidence>
<dbReference type="Pfam" id="PF02798">
    <property type="entry name" value="GST_N"/>
    <property type="match status" value="1"/>
</dbReference>
<dbReference type="SFLD" id="SFLDS00019">
    <property type="entry name" value="Glutathione_Transferase_(cytos"/>
    <property type="match status" value="1"/>
</dbReference>
<dbReference type="PROSITE" id="PS50405">
    <property type="entry name" value="GST_CTER"/>
    <property type="match status" value="1"/>
</dbReference>
<keyword evidence="8" id="KW-1185">Reference proteome</keyword>
<dbReference type="SUPFAM" id="SSF52833">
    <property type="entry name" value="Thioredoxin-like"/>
    <property type="match status" value="1"/>
</dbReference>
<dbReference type="GO" id="GO:0005737">
    <property type="term" value="C:cytoplasm"/>
    <property type="evidence" value="ECO:0007669"/>
    <property type="project" value="TreeGrafter"/>
</dbReference>
<evidence type="ECO:0000313" key="8">
    <source>
        <dbReference type="Proteomes" id="UP001383192"/>
    </source>
</evidence>
<evidence type="ECO:0000256" key="2">
    <source>
        <dbReference type="ARBA" id="ARBA00022679"/>
    </source>
</evidence>